<accession>A0ABR7SKD7</accession>
<keyword evidence="2" id="KW-0805">Transcription regulation</keyword>
<dbReference type="InterPro" id="IPR036390">
    <property type="entry name" value="WH_DNA-bd_sf"/>
</dbReference>
<dbReference type="InterPro" id="IPR000847">
    <property type="entry name" value="LysR_HTH_N"/>
</dbReference>
<sequence>MNLARLDLNLVTALRALLEERNVTRAGRRVGLSQPAMSAALARLRRHFGDELLSRVGSQYELTALGQVLLDRTATACDVLERLFTSQAAFDPATESREFRLFASDYAIDVFGAELARVLHEEAPAIRLRFTRTPLTVVDDTASLLSATDGLLMPHGVISDFPATDLYDDRWVFVVSADHPSVEDHLTHKDLAELPWVTYQRTYDAPAVRQLGMLGIEPRVEVSVDSFHALPALVAGTRRIALVQARLARRLAPLGGFRILEPPYEAVPLREALWWHPVHTHDAAHIWLRETAARVGSHIATTQP</sequence>
<name>A0ABR7SKD7_9ACTN</name>
<dbReference type="Gene3D" id="3.40.190.10">
    <property type="entry name" value="Periplasmic binding protein-like II"/>
    <property type="match status" value="2"/>
</dbReference>
<evidence type="ECO:0000259" key="5">
    <source>
        <dbReference type="PROSITE" id="PS50931"/>
    </source>
</evidence>
<dbReference type="InterPro" id="IPR036388">
    <property type="entry name" value="WH-like_DNA-bd_sf"/>
</dbReference>
<dbReference type="SUPFAM" id="SSF53850">
    <property type="entry name" value="Periplasmic binding protein-like II"/>
    <property type="match status" value="1"/>
</dbReference>
<evidence type="ECO:0000256" key="3">
    <source>
        <dbReference type="ARBA" id="ARBA00023125"/>
    </source>
</evidence>
<evidence type="ECO:0000313" key="6">
    <source>
        <dbReference type="EMBL" id="MBC9714793.1"/>
    </source>
</evidence>
<evidence type="ECO:0000256" key="4">
    <source>
        <dbReference type="ARBA" id="ARBA00023163"/>
    </source>
</evidence>
<dbReference type="EMBL" id="JACTVJ010000010">
    <property type="protein sequence ID" value="MBC9714793.1"/>
    <property type="molecule type" value="Genomic_DNA"/>
</dbReference>
<keyword evidence="4" id="KW-0804">Transcription</keyword>
<protein>
    <submittedName>
        <fullName evidence="6">LysR family transcriptional regulator</fullName>
    </submittedName>
</protein>
<dbReference type="PANTHER" id="PTHR30118">
    <property type="entry name" value="HTH-TYPE TRANSCRIPTIONAL REGULATOR LEUO-RELATED"/>
    <property type="match status" value="1"/>
</dbReference>
<dbReference type="PRINTS" id="PR00039">
    <property type="entry name" value="HTHLYSR"/>
</dbReference>
<dbReference type="PANTHER" id="PTHR30118:SF15">
    <property type="entry name" value="TRANSCRIPTIONAL REGULATORY PROTEIN"/>
    <property type="match status" value="1"/>
</dbReference>
<keyword evidence="3" id="KW-0238">DNA-binding</keyword>
<evidence type="ECO:0000313" key="7">
    <source>
        <dbReference type="Proteomes" id="UP000642284"/>
    </source>
</evidence>
<dbReference type="Pfam" id="PF03466">
    <property type="entry name" value="LysR_substrate"/>
    <property type="match status" value="1"/>
</dbReference>
<dbReference type="PROSITE" id="PS50931">
    <property type="entry name" value="HTH_LYSR"/>
    <property type="match status" value="1"/>
</dbReference>
<dbReference type="Gene3D" id="1.10.10.10">
    <property type="entry name" value="Winged helix-like DNA-binding domain superfamily/Winged helix DNA-binding domain"/>
    <property type="match status" value="1"/>
</dbReference>
<proteinExistence type="inferred from homology"/>
<evidence type="ECO:0000256" key="2">
    <source>
        <dbReference type="ARBA" id="ARBA00023015"/>
    </source>
</evidence>
<dbReference type="InterPro" id="IPR005119">
    <property type="entry name" value="LysR_subst-bd"/>
</dbReference>
<reference evidence="6 7" key="1">
    <citation type="submission" date="2020-08" db="EMBL/GenBank/DDBJ databases">
        <title>Genemic of Streptomyces polyaspartic.</title>
        <authorList>
            <person name="Liu W."/>
        </authorList>
    </citation>
    <scope>NUCLEOTIDE SEQUENCE [LARGE SCALE GENOMIC DNA]</scope>
    <source>
        <strain evidence="6 7">TRM66268-LWL</strain>
    </source>
</reference>
<dbReference type="InterPro" id="IPR050389">
    <property type="entry name" value="LysR-type_TF"/>
</dbReference>
<dbReference type="Pfam" id="PF00126">
    <property type="entry name" value="HTH_1"/>
    <property type="match status" value="1"/>
</dbReference>
<feature type="domain" description="HTH lysR-type" evidence="5">
    <location>
        <begin position="6"/>
        <end position="63"/>
    </location>
</feature>
<dbReference type="RefSeq" id="WP_187815259.1">
    <property type="nucleotide sequence ID" value="NZ_JACTVJ010000010.1"/>
</dbReference>
<evidence type="ECO:0000256" key="1">
    <source>
        <dbReference type="ARBA" id="ARBA00009437"/>
    </source>
</evidence>
<organism evidence="6 7">
    <name type="scientific">Streptomyces polyasparticus</name>
    <dbReference type="NCBI Taxonomy" id="2767826"/>
    <lineage>
        <taxon>Bacteria</taxon>
        <taxon>Bacillati</taxon>
        <taxon>Actinomycetota</taxon>
        <taxon>Actinomycetes</taxon>
        <taxon>Kitasatosporales</taxon>
        <taxon>Streptomycetaceae</taxon>
        <taxon>Streptomyces</taxon>
    </lineage>
</organism>
<comment type="similarity">
    <text evidence="1">Belongs to the LysR transcriptional regulatory family.</text>
</comment>
<dbReference type="Proteomes" id="UP000642284">
    <property type="component" value="Unassembled WGS sequence"/>
</dbReference>
<keyword evidence="7" id="KW-1185">Reference proteome</keyword>
<dbReference type="SUPFAM" id="SSF46785">
    <property type="entry name" value="Winged helix' DNA-binding domain"/>
    <property type="match status" value="1"/>
</dbReference>
<comment type="caution">
    <text evidence="6">The sequence shown here is derived from an EMBL/GenBank/DDBJ whole genome shotgun (WGS) entry which is preliminary data.</text>
</comment>
<gene>
    <name evidence="6" type="ORF">H9Y04_19765</name>
</gene>